<sequence>MDIILIVFLVWIVSIIGVMILLKVTDNDYLKLLKWSSKINVILLACSLIFSIYTDYHVDKSLDIVNFGVFDFKQFFLDYLLVMGNLLILGINFLIKIIVARRGIVNNWYAEQQFETYIMFYLIIWPIANILLMGYLAFEI</sequence>
<comment type="caution">
    <text evidence="2">The sequence shown here is derived from an EMBL/GenBank/DDBJ whole genome shotgun (WGS) entry which is preliminary data.</text>
</comment>
<feature type="transmembrane region" description="Helical" evidence="1">
    <location>
        <begin position="76"/>
        <end position="95"/>
    </location>
</feature>
<feature type="transmembrane region" description="Helical" evidence="1">
    <location>
        <begin position="116"/>
        <end position="138"/>
    </location>
</feature>
<gene>
    <name evidence="2" type="ORF">ERL59_08760</name>
</gene>
<name>A0A6N9Q129_9BACL</name>
<dbReference type="AlphaFoldDB" id="A0A6N9Q129"/>
<keyword evidence="1" id="KW-0812">Transmembrane</keyword>
<keyword evidence="1" id="KW-0472">Membrane</keyword>
<reference evidence="2 3" key="1">
    <citation type="submission" date="2019-01" db="EMBL/GenBank/DDBJ databases">
        <title>Chengkuizengella sp. nov., isolated from deep-sea sediment of East Pacific Ocean.</title>
        <authorList>
            <person name="Yang J."/>
            <person name="Lai Q."/>
            <person name="Shao Z."/>
        </authorList>
    </citation>
    <scope>NUCLEOTIDE SEQUENCE [LARGE SCALE GENOMIC DNA]</scope>
    <source>
        <strain evidence="2 3">YPA3-1-1</strain>
    </source>
</reference>
<dbReference type="OrthoDB" id="2988997at2"/>
<keyword evidence="3" id="KW-1185">Reference proteome</keyword>
<dbReference type="EMBL" id="SIJB01000021">
    <property type="protein sequence ID" value="NBI29047.1"/>
    <property type="molecule type" value="Genomic_DNA"/>
</dbReference>
<feature type="transmembrane region" description="Helical" evidence="1">
    <location>
        <begin position="37"/>
        <end position="56"/>
    </location>
</feature>
<dbReference type="Proteomes" id="UP000448943">
    <property type="component" value="Unassembled WGS sequence"/>
</dbReference>
<feature type="transmembrane region" description="Helical" evidence="1">
    <location>
        <begin position="6"/>
        <end position="25"/>
    </location>
</feature>
<evidence type="ECO:0000313" key="2">
    <source>
        <dbReference type="EMBL" id="NBI29047.1"/>
    </source>
</evidence>
<accession>A0A6N9Q129</accession>
<keyword evidence="1" id="KW-1133">Transmembrane helix</keyword>
<dbReference type="RefSeq" id="WP_160645851.1">
    <property type="nucleotide sequence ID" value="NZ_SIJB01000021.1"/>
</dbReference>
<proteinExistence type="predicted"/>
<evidence type="ECO:0000313" key="3">
    <source>
        <dbReference type="Proteomes" id="UP000448943"/>
    </source>
</evidence>
<organism evidence="2 3">
    <name type="scientific">Chengkuizengella marina</name>
    <dbReference type="NCBI Taxonomy" id="2507566"/>
    <lineage>
        <taxon>Bacteria</taxon>
        <taxon>Bacillati</taxon>
        <taxon>Bacillota</taxon>
        <taxon>Bacilli</taxon>
        <taxon>Bacillales</taxon>
        <taxon>Paenibacillaceae</taxon>
        <taxon>Chengkuizengella</taxon>
    </lineage>
</organism>
<evidence type="ECO:0000256" key="1">
    <source>
        <dbReference type="SAM" id="Phobius"/>
    </source>
</evidence>
<protein>
    <submittedName>
        <fullName evidence="2">Uncharacterized protein</fullName>
    </submittedName>
</protein>